<keyword evidence="2" id="KW-1185">Reference proteome</keyword>
<reference evidence="1" key="1">
    <citation type="submission" date="2019-04" db="EMBL/GenBank/DDBJ databases">
        <title>Whole genome sequencing of oral phylogroup 2 treponemes.</title>
        <authorList>
            <person name="Chan Y."/>
            <person name="Zeng H.H."/>
            <person name="Yu X.L."/>
            <person name="Leung W.K."/>
            <person name="Watt R.M."/>
        </authorList>
    </citation>
    <scope>NUCLEOTIDE SEQUENCE</scope>
    <source>
        <strain evidence="1">OMZ 847</strain>
    </source>
</reference>
<dbReference type="Proteomes" id="UP001059401">
    <property type="component" value="Chromosome"/>
</dbReference>
<sequence>MILGNLGKVKVSETAVVVGENFFTETMPLKDGMKNLFAGTILKMGAGEKLEHLEGTGSEDPIAVLNENIEGESKDTSAVVIVFGRVKREALTFKDGTAVTNAQVEALRKNGIYAAKGEK</sequence>
<gene>
    <name evidence="1" type="ORF">E4N76_00120</name>
</gene>
<name>A0ABY5HU61_9SPIR</name>
<dbReference type="Pfam" id="PF02924">
    <property type="entry name" value="HDPD"/>
    <property type="match status" value="1"/>
</dbReference>
<dbReference type="InterPro" id="IPR004195">
    <property type="entry name" value="Head_decoration_D"/>
</dbReference>
<accession>A0ABY5HU61</accession>
<dbReference type="EMBL" id="CP038802">
    <property type="protein sequence ID" value="UTY27557.1"/>
    <property type="molecule type" value="Genomic_DNA"/>
</dbReference>
<organism evidence="1 2">
    <name type="scientific">Treponema putidum</name>
    <dbReference type="NCBI Taxonomy" id="221027"/>
    <lineage>
        <taxon>Bacteria</taxon>
        <taxon>Pseudomonadati</taxon>
        <taxon>Spirochaetota</taxon>
        <taxon>Spirochaetia</taxon>
        <taxon>Spirochaetales</taxon>
        <taxon>Treponemataceae</taxon>
        <taxon>Treponema</taxon>
    </lineage>
</organism>
<evidence type="ECO:0008006" key="3">
    <source>
        <dbReference type="Google" id="ProtNLM"/>
    </source>
</evidence>
<proteinExistence type="predicted"/>
<evidence type="ECO:0000313" key="1">
    <source>
        <dbReference type="EMBL" id="UTY27557.1"/>
    </source>
</evidence>
<protein>
    <recommendedName>
        <fullName evidence="3">Bacteriophage lambda head decoration protein D</fullName>
    </recommendedName>
</protein>
<evidence type="ECO:0000313" key="2">
    <source>
        <dbReference type="Proteomes" id="UP001059401"/>
    </source>
</evidence>
<dbReference type="RefSeq" id="WP_253682906.1">
    <property type="nucleotide sequence ID" value="NZ_CP038802.1"/>
</dbReference>